<evidence type="ECO:0000256" key="2">
    <source>
        <dbReference type="ARBA" id="ARBA00022598"/>
    </source>
</evidence>
<protein>
    <submittedName>
        <fullName evidence="4">Unannotated protein</fullName>
    </submittedName>
</protein>
<dbReference type="GO" id="GO:0006310">
    <property type="term" value="P:DNA recombination"/>
    <property type="evidence" value="ECO:0007669"/>
    <property type="project" value="InterPro"/>
</dbReference>
<reference evidence="4" key="1">
    <citation type="submission" date="2020-05" db="EMBL/GenBank/DDBJ databases">
        <authorList>
            <person name="Chiriac C."/>
            <person name="Salcher M."/>
            <person name="Ghai R."/>
            <person name="Kavagutti S V."/>
        </authorList>
    </citation>
    <scope>NUCLEOTIDE SEQUENCE</scope>
</reference>
<dbReference type="Gene3D" id="3.30.470.30">
    <property type="entry name" value="DNA ligase/mRNA capping enzyme"/>
    <property type="match status" value="1"/>
</dbReference>
<dbReference type="PANTHER" id="PTHR45674">
    <property type="entry name" value="DNA LIGASE 1/3 FAMILY MEMBER"/>
    <property type="match status" value="1"/>
</dbReference>
<evidence type="ECO:0000256" key="1">
    <source>
        <dbReference type="ARBA" id="ARBA00007572"/>
    </source>
</evidence>
<feature type="domain" description="ATP-dependent DNA ligase family profile" evidence="3">
    <location>
        <begin position="113"/>
        <end position="236"/>
    </location>
</feature>
<dbReference type="InterPro" id="IPR050191">
    <property type="entry name" value="ATP-dep_DNA_ligase"/>
</dbReference>
<dbReference type="InterPro" id="IPR012309">
    <property type="entry name" value="DNA_ligase_ATP-dep_C"/>
</dbReference>
<sequence>MADETVIDGPKAPVPFPPMEAELVRELPVGDGWQYEPKWDGFRGVLENVGGGLRLWSRNGRPLLRYFPELLPLGELLPPVSALDGEIVIVRDGALDFDAMQMRLHPAESRIRRLSAEIPASFVAFDLLVWEGEEVWKRPLRERRKALETSAAGFVVSPATTDIAAARSWLDQFEALGLDGVIGKRLDLPYLPGSRDAVVKIKEHKSADCVVVGIRWKGTPEKLSTLLLGLYREDGEIDYVGSCAVAAKGREDVAVRVLPLLGDAPDRRFSEPSRWGSGELEEAAIRPELVVEVRYDKVQGDRFRHGTKLIRWRDDKDPASCTWRELRPPRAAGSAGVGSLFASS</sequence>
<evidence type="ECO:0000259" key="3">
    <source>
        <dbReference type="PROSITE" id="PS50160"/>
    </source>
</evidence>
<organism evidence="4">
    <name type="scientific">freshwater metagenome</name>
    <dbReference type="NCBI Taxonomy" id="449393"/>
    <lineage>
        <taxon>unclassified sequences</taxon>
        <taxon>metagenomes</taxon>
        <taxon>ecological metagenomes</taxon>
    </lineage>
</organism>
<dbReference type="GO" id="GO:0005524">
    <property type="term" value="F:ATP binding"/>
    <property type="evidence" value="ECO:0007669"/>
    <property type="project" value="InterPro"/>
</dbReference>
<accession>A0A6J6P6W2</accession>
<dbReference type="InterPro" id="IPR044119">
    <property type="entry name" value="Adenylation_LigC-like"/>
</dbReference>
<dbReference type="EMBL" id="CAEZXP010000001">
    <property type="protein sequence ID" value="CAB4692094.1"/>
    <property type="molecule type" value="Genomic_DNA"/>
</dbReference>
<dbReference type="Pfam" id="PF04679">
    <property type="entry name" value="DNA_ligase_A_C"/>
    <property type="match status" value="1"/>
</dbReference>
<dbReference type="PROSITE" id="PS50160">
    <property type="entry name" value="DNA_LIGASE_A3"/>
    <property type="match status" value="1"/>
</dbReference>
<dbReference type="AlphaFoldDB" id="A0A6J6P6W2"/>
<evidence type="ECO:0000313" key="4">
    <source>
        <dbReference type="EMBL" id="CAB4692094.1"/>
    </source>
</evidence>
<keyword evidence="2" id="KW-0436">Ligase</keyword>
<dbReference type="Pfam" id="PF01068">
    <property type="entry name" value="DNA_ligase_A_M"/>
    <property type="match status" value="1"/>
</dbReference>
<dbReference type="SUPFAM" id="SSF56091">
    <property type="entry name" value="DNA ligase/mRNA capping enzyme, catalytic domain"/>
    <property type="match status" value="1"/>
</dbReference>
<proteinExistence type="inferred from homology"/>
<dbReference type="PANTHER" id="PTHR45674:SF4">
    <property type="entry name" value="DNA LIGASE 1"/>
    <property type="match status" value="1"/>
</dbReference>
<dbReference type="Gene3D" id="2.40.50.140">
    <property type="entry name" value="Nucleic acid-binding proteins"/>
    <property type="match status" value="1"/>
</dbReference>
<dbReference type="GO" id="GO:0003910">
    <property type="term" value="F:DNA ligase (ATP) activity"/>
    <property type="evidence" value="ECO:0007669"/>
    <property type="project" value="InterPro"/>
</dbReference>
<gene>
    <name evidence="4" type="ORF">UFOPK2399_00791</name>
</gene>
<dbReference type="GO" id="GO:0006281">
    <property type="term" value="P:DNA repair"/>
    <property type="evidence" value="ECO:0007669"/>
    <property type="project" value="InterPro"/>
</dbReference>
<dbReference type="InterPro" id="IPR012340">
    <property type="entry name" value="NA-bd_OB-fold"/>
</dbReference>
<dbReference type="CDD" id="cd07905">
    <property type="entry name" value="Adenylation_DNA_ligase_LigC"/>
    <property type="match status" value="1"/>
</dbReference>
<dbReference type="InterPro" id="IPR012310">
    <property type="entry name" value="DNA_ligase_ATP-dep_cent"/>
</dbReference>
<dbReference type="SUPFAM" id="SSF50249">
    <property type="entry name" value="Nucleic acid-binding proteins"/>
    <property type="match status" value="1"/>
</dbReference>
<name>A0A6J6P6W2_9ZZZZ</name>
<comment type="similarity">
    <text evidence="1">Belongs to the ATP-dependent DNA ligase family.</text>
</comment>
<dbReference type="NCBIfam" id="NF006078">
    <property type="entry name" value="PRK08224.1"/>
    <property type="match status" value="1"/>
</dbReference>